<feature type="region of interest" description="Disordered" evidence="1">
    <location>
        <begin position="1"/>
        <end position="148"/>
    </location>
</feature>
<evidence type="ECO:0000256" key="1">
    <source>
        <dbReference type="SAM" id="MobiDB-lite"/>
    </source>
</evidence>
<evidence type="ECO:0000313" key="2">
    <source>
        <dbReference type="EMBL" id="TEY74950.1"/>
    </source>
</evidence>
<accession>A0A4Y8DBR5</accession>
<dbReference type="Proteomes" id="UP000297299">
    <property type="component" value="Unassembled WGS sequence"/>
</dbReference>
<proteinExistence type="predicted"/>
<evidence type="ECO:0000313" key="3">
    <source>
        <dbReference type="Proteomes" id="UP000297299"/>
    </source>
</evidence>
<feature type="compositionally biased region" description="Polar residues" evidence="1">
    <location>
        <begin position="82"/>
        <end position="92"/>
    </location>
</feature>
<feature type="compositionally biased region" description="Polar residues" evidence="1">
    <location>
        <begin position="31"/>
        <end position="48"/>
    </location>
</feature>
<dbReference type="AlphaFoldDB" id="A0A4Y8DBR5"/>
<keyword evidence="3" id="KW-1185">Reference proteome</keyword>
<dbReference type="OrthoDB" id="3558309at2759"/>
<gene>
    <name evidence="2" type="ORF">BOTCAL_0067g00060</name>
</gene>
<reference evidence="2 3" key="1">
    <citation type="submission" date="2017-11" db="EMBL/GenBank/DDBJ databases">
        <title>Comparative genomics of Botrytis spp.</title>
        <authorList>
            <person name="Valero-Jimenez C.A."/>
            <person name="Tapia P."/>
            <person name="Veloso J."/>
            <person name="Silva-Moreno E."/>
            <person name="Staats M."/>
            <person name="Valdes J.H."/>
            <person name="Van Kan J.A.L."/>
        </authorList>
    </citation>
    <scope>NUCLEOTIDE SEQUENCE [LARGE SCALE GENOMIC DNA]</scope>
    <source>
        <strain evidence="2 3">MUCL2830</strain>
    </source>
</reference>
<comment type="caution">
    <text evidence="2">The sequence shown here is derived from an EMBL/GenBank/DDBJ whole genome shotgun (WGS) entry which is preliminary data.</text>
</comment>
<organism evidence="2 3">
    <name type="scientific">Botryotinia calthae</name>
    <dbReference type="NCBI Taxonomy" id="38488"/>
    <lineage>
        <taxon>Eukaryota</taxon>
        <taxon>Fungi</taxon>
        <taxon>Dikarya</taxon>
        <taxon>Ascomycota</taxon>
        <taxon>Pezizomycotina</taxon>
        <taxon>Leotiomycetes</taxon>
        <taxon>Helotiales</taxon>
        <taxon>Sclerotiniaceae</taxon>
        <taxon>Botryotinia</taxon>
    </lineage>
</organism>
<protein>
    <submittedName>
        <fullName evidence="2">Uncharacterized protein</fullName>
    </submittedName>
</protein>
<sequence length="148" mass="16266">MSGSPYQTIPKIVYHKPPQVSHPARSPPLTSPSYQQASGSYQDVQPATHQGDPQKPAASYTPTSSRYHKVEPQTYYKAEQTPHPTRQGSGVPNSEVAGAKNKLQTAGSTQELRRMVPGSAGQVQPPEVRRRRQSRRSEESQGRCCSIL</sequence>
<name>A0A4Y8DBR5_9HELO</name>
<dbReference type="EMBL" id="PHWZ01000067">
    <property type="protein sequence ID" value="TEY74950.1"/>
    <property type="molecule type" value="Genomic_DNA"/>
</dbReference>